<name>A0A6M5YUA7_9BACT</name>
<evidence type="ECO:0000256" key="1">
    <source>
        <dbReference type="SAM" id="MobiDB-lite"/>
    </source>
</evidence>
<feature type="compositionally biased region" description="Low complexity" evidence="1">
    <location>
        <begin position="139"/>
        <end position="156"/>
    </location>
</feature>
<protein>
    <submittedName>
        <fullName evidence="3">Uncharacterized protein</fullName>
    </submittedName>
</protein>
<feature type="region of interest" description="Disordered" evidence="1">
    <location>
        <begin position="30"/>
        <end position="65"/>
    </location>
</feature>
<evidence type="ECO:0000256" key="2">
    <source>
        <dbReference type="SAM" id="SignalP"/>
    </source>
</evidence>
<dbReference type="EMBL" id="CP053452">
    <property type="protein sequence ID" value="QJW96893.1"/>
    <property type="molecule type" value="Genomic_DNA"/>
</dbReference>
<keyword evidence="4" id="KW-1185">Reference proteome</keyword>
<evidence type="ECO:0000313" key="4">
    <source>
        <dbReference type="Proteomes" id="UP000503447"/>
    </source>
</evidence>
<feature type="signal peptide" evidence="2">
    <location>
        <begin position="1"/>
        <end position="23"/>
    </location>
</feature>
<accession>A0A6M5YUA7</accession>
<proteinExistence type="predicted"/>
<organism evidence="3 4">
    <name type="scientific">Frigoriglobus tundricola</name>
    <dbReference type="NCBI Taxonomy" id="2774151"/>
    <lineage>
        <taxon>Bacteria</taxon>
        <taxon>Pseudomonadati</taxon>
        <taxon>Planctomycetota</taxon>
        <taxon>Planctomycetia</taxon>
        <taxon>Gemmatales</taxon>
        <taxon>Gemmataceae</taxon>
        <taxon>Frigoriglobus</taxon>
    </lineage>
</organism>
<dbReference type="Proteomes" id="UP000503447">
    <property type="component" value="Chromosome"/>
</dbReference>
<evidence type="ECO:0000313" key="3">
    <source>
        <dbReference type="EMBL" id="QJW96893.1"/>
    </source>
</evidence>
<gene>
    <name evidence="3" type="ORF">FTUN_4453</name>
</gene>
<sequence>MSFSRWKMMAGVLGVSIGGLAAAASQCPKLDMSKGRSSEPPVAKADPKLPPAGAPTAPAFPDVPAAPSLVPAGVTPPAPSAPMLPLPAPDNTAKVPAPTNSALPPLPADFPPTLDKAEKPTTKHPEVTTTGATLPSIPGTPSAPTSSKTSDTKSSVPLPPPAAAPTPGDLIPAPPMPSKPPQAKSEPLPPSTDLFVTLPEGASTAPQKPTPSPAVKQPVPLPPAANHEKPLLITPVVGSGAANPPSAGGTLPPQPPVGSGPGSVDPLVNDVPQSKPTFAPPASAPVAAVAEPKFRIILRVGEGEPTFEVKNGDNLVLKVACEKVDIESVEKGTGLSKVTARGKVRFVGFGAEGSCESLSFIAGTGEVQMNGEVKVQVKDKLGRVESELTTAAMKYKIDASSVGGTLKP</sequence>
<feature type="compositionally biased region" description="Basic and acidic residues" evidence="1">
    <location>
        <begin position="115"/>
        <end position="126"/>
    </location>
</feature>
<dbReference type="AlphaFoldDB" id="A0A6M5YUA7"/>
<feature type="region of interest" description="Disordered" evidence="1">
    <location>
        <begin position="81"/>
        <end position="271"/>
    </location>
</feature>
<dbReference type="KEGG" id="ftj:FTUN_4453"/>
<reference evidence="4" key="1">
    <citation type="submission" date="2020-05" db="EMBL/GenBank/DDBJ databases">
        <title>Frigoriglobus tundricola gen. nov., sp. nov., a psychrotolerant cellulolytic planctomycete of the family Gemmataceae with two divergent copies of 16S rRNA gene.</title>
        <authorList>
            <person name="Kulichevskaya I.S."/>
            <person name="Ivanova A.A."/>
            <person name="Naumoff D.G."/>
            <person name="Beletsky A.V."/>
            <person name="Rijpstra W.I.C."/>
            <person name="Sinninghe Damste J.S."/>
            <person name="Mardanov A.V."/>
            <person name="Ravin N.V."/>
            <person name="Dedysh S.N."/>
        </authorList>
    </citation>
    <scope>NUCLEOTIDE SEQUENCE [LARGE SCALE GENOMIC DNA]</scope>
    <source>
        <strain evidence="4">PL17</strain>
    </source>
</reference>
<feature type="chain" id="PRO_5027004573" evidence="2">
    <location>
        <begin position="24"/>
        <end position="408"/>
    </location>
</feature>
<dbReference type="RefSeq" id="WP_171472392.1">
    <property type="nucleotide sequence ID" value="NZ_CP053452.2"/>
</dbReference>
<keyword evidence="2" id="KW-0732">Signal</keyword>
<feature type="compositionally biased region" description="Low complexity" evidence="1">
    <location>
        <begin position="238"/>
        <end position="251"/>
    </location>
</feature>